<comment type="caution">
    <text evidence="5">The sequence shown here is derived from an EMBL/GenBank/DDBJ whole genome shotgun (WGS) entry which is preliminary data.</text>
</comment>
<keyword evidence="6" id="KW-1185">Reference proteome</keyword>
<dbReference type="PRINTS" id="PR00469">
    <property type="entry name" value="PNDRDTASEII"/>
</dbReference>
<proteinExistence type="inferred from homology"/>
<dbReference type="Pfam" id="PF07992">
    <property type="entry name" value="Pyr_redox_2"/>
    <property type="match status" value="1"/>
</dbReference>
<dbReference type="PRINTS" id="PR00368">
    <property type="entry name" value="FADPNR"/>
</dbReference>
<dbReference type="AlphaFoldDB" id="A0A9P8WEU6"/>
<dbReference type="SUPFAM" id="SSF51905">
    <property type="entry name" value="FAD/NAD(P)-binding domain"/>
    <property type="match status" value="1"/>
</dbReference>
<comment type="similarity">
    <text evidence="1">Belongs to the class-II pyridine nucleotide-disulfide oxidoreductase family.</text>
</comment>
<dbReference type="PANTHER" id="PTHR48105">
    <property type="entry name" value="THIOREDOXIN REDUCTASE 1-RELATED-RELATED"/>
    <property type="match status" value="1"/>
</dbReference>
<dbReference type="InterPro" id="IPR023753">
    <property type="entry name" value="FAD/NAD-binding_dom"/>
</dbReference>
<keyword evidence="3" id="KW-0560">Oxidoreductase</keyword>
<keyword evidence="2" id="KW-0285">Flavoprotein</keyword>
<reference evidence="5 6" key="1">
    <citation type="journal article" date="2021" name="Nat. Commun.">
        <title>Genetic determinants of endophytism in the Arabidopsis root mycobiome.</title>
        <authorList>
            <person name="Mesny F."/>
            <person name="Miyauchi S."/>
            <person name="Thiergart T."/>
            <person name="Pickel B."/>
            <person name="Atanasova L."/>
            <person name="Karlsson M."/>
            <person name="Huettel B."/>
            <person name="Barry K.W."/>
            <person name="Haridas S."/>
            <person name="Chen C."/>
            <person name="Bauer D."/>
            <person name="Andreopoulos W."/>
            <person name="Pangilinan J."/>
            <person name="LaButti K."/>
            <person name="Riley R."/>
            <person name="Lipzen A."/>
            <person name="Clum A."/>
            <person name="Drula E."/>
            <person name="Henrissat B."/>
            <person name="Kohler A."/>
            <person name="Grigoriev I.V."/>
            <person name="Martin F.M."/>
            <person name="Hacquard S."/>
        </authorList>
    </citation>
    <scope>NUCLEOTIDE SEQUENCE [LARGE SCALE GENOMIC DNA]</scope>
    <source>
        <strain evidence="5 6">MPI-CAGE-CH-0241</strain>
    </source>
</reference>
<dbReference type="EMBL" id="JAGPYM010000002">
    <property type="protein sequence ID" value="KAH6898126.1"/>
    <property type="molecule type" value="Genomic_DNA"/>
</dbReference>
<dbReference type="GO" id="GO:0016491">
    <property type="term" value="F:oxidoreductase activity"/>
    <property type="evidence" value="ECO:0007669"/>
    <property type="project" value="UniProtKB-KW"/>
</dbReference>
<name>A0A9P8WEU6_9HYPO</name>
<dbReference type="Gene3D" id="3.50.50.60">
    <property type="entry name" value="FAD/NAD(P)-binding domain"/>
    <property type="match status" value="2"/>
</dbReference>
<feature type="domain" description="FAD/NAD(P)-binding" evidence="4">
    <location>
        <begin position="6"/>
        <end position="296"/>
    </location>
</feature>
<evidence type="ECO:0000256" key="1">
    <source>
        <dbReference type="ARBA" id="ARBA00009333"/>
    </source>
</evidence>
<dbReference type="InterPro" id="IPR050097">
    <property type="entry name" value="Ferredoxin-NADP_redctase_2"/>
</dbReference>
<evidence type="ECO:0000256" key="2">
    <source>
        <dbReference type="ARBA" id="ARBA00022630"/>
    </source>
</evidence>
<evidence type="ECO:0000313" key="5">
    <source>
        <dbReference type="EMBL" id="KAH6898126.1"/>
    </source>
</evidence>
<gene>
    <name evidence="5" type="ORF">B0T10DRAFT_431837</name>
</gene>
<evidence type="ECO:0000259" key="4">
    <source>
        <dbReference type="Pfam" id="PF07992"/>
    </source>
</evidence>
<dbReference type="InterPro" id="IPR036188">
    <property type="entry name" value="FAD/NAD-bd_sf"/>
</dbReference>
<protein>
    <recommendedName>
        <fullName evidence="4">FAD/NAD(P)-binding domain-containing protein</fullName>
    </recommendedName>
</protein>
<dbReference type="OrthoDB" id="10260355at2759"/>
<dbReference type="Proteomes" id="UP000777438">
    <property type="component" value="Unassembled WGS sequence"/>
</dbReference>
<evidence type="ECO:0000256" key="3">
    <source>
        <dbReference type="ARBA" id="ARBA00023002"/>
    </source>
</evidence>
<evidence type="ECO:0000313" key="6">
    <source>
        <dbReference type="Proteomes" id="UP000777438"/>
    </source>
</evidence>
<accession>A0A9P8WEU6</accession>
<sequence length="317" mass="34120">MSTKIYDALIIGGGPAGLAIASGLARQVYTALVLDSGSYRNVRATHMHNVLGFDHVNPADFRAKAKADLLKRYDTIEFKSATVESVRKLDSGVFEATDSTGAVYRGKKLGLGTGVIDVMDDQPEGYDECWARGIFHCLFCHGFEERGAESAGVLAGGFITSADMLAHISGMAKRLSKSVTVYTNDNEELHSAVQPKLHSSKIHFDNRKIARFELQRGGPKVTIHFSDGTSKTERFIANHPSVAQKAPFVDALGLERLPSGDIKTEAPFYETSVKGCFAAGDAATMMRSVPQAQSMGGFAAVGIVTQLQAELDAKDEL</sequence>
<organism evidence="5 6">
    <name type="scientific">Thelonectria olida</name>
    <dbReference type="NCBI Taxonomy" id="1576542"/>
    <lineage>
        <taxon>Eukaryota</taxon>
        <taxon>Fungi</taxon>
        <taxon>Dikarya</taxon>
        <taxon>Ascomycota</taxon>
        <taxon>Pezizomycotina</taxon>
        <taxon>Sordariomycetes</taxon>
        <taxon>Hypocreomycetidae</taxon>
        <taxon>Hypocreales</taxon>
        <taxon>Nectriaceae</taxon>
        <taxon>Thelonectria</taxon>
    </lineage>
</organism>
<dbReference type="GO" id="GO:0097237">
    <property type="term" value="P:cellular response to toxic substance"/>
    <property type="evidence" value="ECO:0007669"/>
    <property type="project" value="UniProtKB-ARBA"/>
</dbReference>